<accession>A0ABQ0K9Z0</accession>
<proteinExistence type="predicted"/>
<gene>
    <name evidence="1" type="ORF">Abin_044_004</name>
</gene>
<dbReference type="Proteomes" id="UP000032673">
    <property type="component" value="Unassembled WGS sequence"/>
</dbReference>
<reference evidence="1 2" key="1">
    <citation type="submission" date="2012-11" db="EMBL/GenBank/DDBJ databases">
        <title>Whole genome sequence of Acetobacter indonesiensis 5H-1.</title>
        <authorList>
            <person name="Azuma Y."/>
            <person name="Higashiura N."/>
            <person name="Hirakawa H."/>
            <person name="Matsushita K."/>
        </authorList>
    </citation>
    <scope>NUCLEOTIDE SEQUENCE [LARGE SCALE GENOMIC DNA]</scope>
    <source>
        <strain evidence="1 2">5H-1</strain>
    </source>
</reference>
<protein>
    <submittedName>
        <fullName evidence="1">Uncharacterized protein</fullName>
    </submittedName>
</protein>
<keyword evidence="2" id="KW-1185">Reference proteome</keyword>
<sequence>MLVEQSCPAQRSQDMDVKTGGQLEIPATDIIFLAPVENRTQPLFGDGNLSFDINDVEKDVPVAEQWLFASGVWTVVDDKEKMSRQQHPEPGWLRFELSRQVGQPQGSLEMPCELRTEQNLMQDHQRREIMFIEDFIDGIEVFNRIAGPVKCLGGSCDKIAFQRLAGREADRAVFLDIADRQQRGLQYEGMRQGEVAVVG</sequence>
<comment type="caution">
    <text evidence="1">The sequence shown here is derived from an EMBL/GenBank/DDBJ whole genome shotgun (WGS) entry which is preliminary data.</text>
</comment>
<dbReference type="EMBL" id="BAMW01000042">
    <property type="protein sequence ID" value="GAN63738.1"/>
    <property type="molecule type" value="Genomic_DNA"/>
</dbReference>
<evidence type="ECO:0000313" key="2">
    <source>
        <dbReference type="Proteomes" id="UP000032673"/>
    </source>
</evidence>
<evidence type="ECO:0000313" key="1">
    <source>
        <dbReference type="EMBL" id="GAN63738.1"/>
    </source>
</evidence>
<organism evidence="1 2">
    <name type="scientific">Acetobacter indonesiensis</name>
    <dbReference type="NCBI Taxonomy" id="104101"/>
    <lineage>
        <taxon>Bacteria</taxon>
        <taxon>Pseudomonadati</taxon>
        <taxon>Pseudomonadota</taxon>
        <taxon>Alphaproteobacteria</taxon>
        <taxon>Acetobacterales</taxon>
        <taxon>Acetobacteraceae</taxon>
        <taxon>Acetobacter</taxon>
    </lineage>
</organism>
<name>A0ABQ0K9Z0_9PROT</name>